<keyword evidence="2" id="KW-0732">Signal</keyword>
<dbReference type="OMA" id="YPYLMPE"/>
<dbReference type="Pfam" id="PF26146">
    <property type="entry name" value="PI-PLC_X"/>
    <property type="match status" value="1"/>
</dbReference>
<dbReference type="AlphaFoldDB" id="A0A2N6NPS1"/>
<comment type="caution">
    <text evidence="3">The sequence shown here is derived from an EMBL/GenBank/DDBJ whole genome shotgun (WGS) entry which is preliminary data.</text>
</comment>
<dbReference type="GO" id="GO:0006629">
    <property type="term" value="P:lipid metabolic process"/>
    <property type="evidence" value="ECO:0007669"/>
    <property type="project" value="InterPro"/>
</dbReference>
<dbReference type="Gene3D" id="3.20.20.190">
    <property type="entry name" value="Phosphatidylinositol (PI) phosphodiesterase"/>
    <property type="match status" value="1"/>
</dbReference>
<name>A0A2N6NPS1_BEABA</name>
<dbReference type="PANTHER" id="PTHR13593">
    <property type="match status" value="1"/>
</dbReference>
<evidence type="ECO:0000313" key="4">
    <source>
        <dbReference type="Proteomes" id="UP000235728"/>
    </source>
</evidence>
<feature type="signal peptide" evidence="2">
    <location>
        <begin position="1"/>
        <end position="20"/>
    </location>
</feature>
<dbReference type="Proteomes" id="UP000235728">
    <property type="component" value="Unassembled WGS sequence"/>
</dbReference>
<feature type="compositionally biased region" description="Low complexity" evidence="1">
    <location>
        <begin position="33"/>
        <end position="47"/>
    </location>
</feature>
<protein>
    <submittedName>
        <fullName evidence="3">Putative secreted protein</fullName>
    </submittedName>
</protein>
<evidence type="ECO:0000313" key="3">
    <source>
        <dbReference type="EMBL" id="PMB69277.1"/>
    </source>
</evidence>
<reference evidence="3 4" key="1">
    <citation type="journal article" date="2016" name="Appl. Microbiol. Biotechnol.">
        <title>Characterization of T-DNA insertion mutants with decreased virulence in the entomopathogenic fungus Beauveria bassiana JEF-007.</title>
        <authorList>
            <person name="Kim S."/>
            <person name="Lee S.J."/>
            <person name="Nai Y.S."/>
            <person name="Yu J.S."/>
            <person name="Lee M.R."/>
            <person name="Yang Y.T."/>
            <person name="Kim J.S."/>
        </authorList>
    </citation>
    <scope>NUCLEOTIDE SEQUENCE [LARGE SCALE GENOMIC DNA]</scope>
    <source>
        <strain evidence="3 4">JEF-007</strain>
    </source>
</reference>
<dbReference type="InterPro" id="IPR051057">
    <property type="entry name" value="PI-PLC_domain"/>
</dbReference>
<evidence type="ECO:0000256" key="1">
    <source>
        <dbReference type="SAM" id="MobiDB-lite"/>
    </source>
</evidence>
<dbReference type="PANTHER" id="PTHR13593:SF80">
    <property type="entry name" value="PLC-LIKE PHOSPHODIESTERASE"/>
    <property type="match status" value="1"/>
</dbReference>
<organism evidence="3 4">
    <name type="scientific">Beauveria bassiana</name>
    <name type="common">White muscardine disease fungus</name>
    <name type="synonym">Tritirachium shiotae</name>
    <dbReference type="NCBI Taxonomy" id="176275"/>
    <lineage>
        <taxon>Eukaryota</taxon>
        <taxon>Fungi</taxon>
        <taxon>Dikarya</taxon>
        <taxon>Ascomycota</taxon>
        <taxon>Pezizomycotina</taxon>
        <taxon>Sordariomycetes</taxon>
        <taxon>Hypocreomycetidae</taxon>
        <taxon>Hypocreales</taxon>
        <taxon>Cordycipitaceae</taxon>
        <taxon>Beauveria</taxon>
    </lineage>
</organism>
<sequence length="380" mass="39952">MPSFIRTVLFGIVATAVAVGAVPQQGTITTTAVVPSPSTSTSTPASSGSKPCNNSPTLCGRRYNNITHMGAHDSSFLRDASTGNSVAGNQFKNATVALDAGVRLLQAQVHVENGTLRLCHTSCDLLDAGPLADWLQLIANWMNANTNDVVTILLVNADRASAAALGGAFSSAGLDKLGYKPPTTSATADWPTLQSMIDSNTRLVAFATNFDYSASVPYLLPEFDFVFETPYEVTELTGFNCTLDRPSTAGLNKSPTTAISMNYLSLVNHFKYQRFLGSILAPDADSINVTNSPNTAAAGNFGRHIQQCNAEWGARPNFVLVDFWNVENPIIAVDRVNGLSDITGRASVSNQPGTSGASLSYHSVGGGLLISCAAAVVLLA</sequence>
<dbReference type="InterPro" id="IPR017946">
    <property type="entry name" value="PLC-like_Pdiesterase_TIM-brl"/>
</dbReference>
<feature type="region of interest" description="Disordered" evidence="1">
    <location>
        <begin position="33"/>
        <end position="56"/>
    </location>
</feature>
<gene>
    <name evidence="3" type="ORF">BM221_003916</name>
</gene>
<feature type="chain" id="PRO_5014737008" evidence="2">
    <location>
        <begin position="21"/>
        <end position="380"/>
    </location>
</feature>
<accession>A0A2N6NPS1</accession>
<evidence type="ECO:0000256" key="2">
    <source>
        <dbReference type="SAM" id="SignalP"/>
    </source>
</evidence>
<dbReference type="GO" id="GO:0008081">
    <property type="term" value="F:phosphoric diester hydrolase activity"/>
    <property type="evidence" value="ECO:0007669"/>
    <property type="project" value="InterPro"/>
</dbReference>
<dbReference type="EMBL" id="MRVG01000004">
    <property type="protein sequence ID" value="PMB69277.1"/>
    <property type="molecule type" value="Genomic_DNA"/>
</dbReference>
<proteinExistence type="predicted"/>
<dbReference type="SUPFAM" id="SSF51695">
    <property type="entry name" value="PLC-like phosphodiesterases"/>
    <property type="match status" value="1"/>
</dbReference>